<dbReference type="EMBL" id="JBJXBP010000005">
    <property type="protein sequence ID" value="KAL3829168.1"/>
    <property type="molecule type" value="Genomic_DNA"/>
</dbReference>
<protein>
    <submittedName>
        <fullName evidence="2">Uncharacterized protein</fullName>
    </submittedName>
</protein>
<comment type="caution">
    <text evidence="2">The sequence shown here is derived from an EMBL/GenBank/DDBJ whole genome shotgun (WGS) entry which is preliminary data.</text>
</comment>
<keyword evidence="3" id="KW-1185">Reference proteome</keyword>
<proteinExistence type="predicted"/>
<dbReference type="PANTHER" id="PTHR34468">
    <property type="entry name" value="MICROTUBULE-ASSOCIATED FUTSCH-LIKE PROTEIN"/>
    <property type="match status" value="1"/>
</dbReference>
<organism evidence="2 3">
    <name type="scientific">Penstemon smallii</name>
    <dbReference type="NCBI Taxonomy" id="265156"/>
    <lineage>
        <taxon>Eukaryota</taxon>
        <taxon>Viridiplantae</taxon>
        <taxon>Streptophyta</taxon>
        <taxon>Embryophyta</taxon>
        <taxon>Tracheophyta</taxon>
        <taxon>Spermatophyta</taxon>
        <taxon>Magnoliopsida</taxon>
        <taxon>eudicotyledons</taxon>
        <taxon>Gunneridae</taxon>
        <taxon>Pentapetalae</taxon>
        <taxon>asterids</taxon>
        <taxon>lamiids</taxon>
        <taxon>Lamiales</taxon>
        <taxon>Plantaginaceae</taxon>
        <taxon>Cheloneae</taxon>
        <taxon>Penstemon</taxon>
    </lineage>
</organism>
<name>A0ABD3SY74_9LAMI</name>
<dbReference type="Proteomes" id="UP001634393">
    <property type="component" value="Unassembled WGS sequence"/>
</dbReference>
<feature type="compositionally biased region" description="Low complexity" evidence="1">
    <location>
        <begin position="66"/>
        <end position="76"/>
    </location>
</feature>
<feature type="region of interest" description="Disordered" evidence="1">
    <location>
        <begin position="1"/>
        <end position="80"/>
    </location>
</feature>
<evidence type="ECO:0000313" key="2">
    <source>
        <dbReference type="EMBL" id="KAL3829168.1"/>
    </source>
</evidence>
<sequence>MELHPTPFPVKSQYLKTKPSRNITEASKPNLKGAPPLLRPKRVFGISRNPNLILKPDPQNPKPKPSTKSTKPSQTTQKKKTVCFKENLGDNNGKFLGDESVMELQTPVKVLAKATDSFTPYKSAERCSKCRFDRLETSAYWLGQIKLAESVGKHFVSASFFQLAFDCKAEVCIQ</sequence>
<accession>A0ABD3SY74</accession>
<gene>
    <name evidence="2" type="ORF">ACJIZ3_017970</name>
</gene>
<evidence type="ECO:0000313" key="3">
    <source>
        <dbReference type="Proteomes" id="UP001634393"/>
    </source>
</evidence>
<reference evidence="2 3" key="1">
    <citation type="submission" date="2024-12" db="EMBL/GenBank/DDBJ databases">
        <title>The unique morphological basis and parallel evolutionary history of personate flowers in Penstemon.</title>
        <authorList>
            <person name="Depatie T.H."/>
            <person name="Wessinger C.A."/>
        </authorList>
    </citation>
    <scope>NUCLEOTIDE SEQUENCE [LARGE SCALE GENOMIC DNA]</scope>
    <source>
        <strain evidence="2">WTNN_2</strain>
        <tissue evidence="2">Leaf</tissue>
    </source>
</reference>
<dbReference type="PANTHER" id="PTHR34468:SF3">
    <property type="entry name" value="OS03G0288900 PROTEIN"/>
    <property type="match status" value="1"/>
</dbReference>
<evidence type="ECO:0000256" key="1">
    <source>
        <dbReference type="SAM" id="MobiDB-lite"/>
    </source>
</evidence>
<dbReference type="AlphaFoldDB" id="A0ABD3SY74"/>